<keyword evidence="5" id="KW-0274">FAD</keyword>
<dbReference type="OrthoDB" id="5464at2759"/>
<dbReference type="Gene3D" id="3.20.20.220">
    <property type="match status" value="1"/>
</dbReference>
<evidence type="ECO:0000313" key="7">
    <source>
        <dbReference type="EMBL" id="KAA8650311.1"/>
    </source>
</evidence>
<dbReference type="GO" id="GO:0004657">
    <property type="term" value="F:proline dehydrogenase activity"/>
    <property type="evidence" value="ECO:0007669"/>
    <property type="project" value="UniProtKB-EC"/>
</dbReference>
<reference evidence="7 10" key="2">
    <citation type="submission" date="2019-08" db="EMBL/GenBank/DDBJ databases">
        <title>The genome sequence of a newly discovered highly antifungal drug resistant Aspergillus species, Aspergillus tanneri NIH 1004.</title>
        <authorList>
            <person name="Mounaud S."/>
            <person name="Singh I."/>
            <person name="Joardar V."/>
            <person name="Pakala S."/>
            <person name="Pakala S."/>
            <person name="Venepally P."/>
            <person name="Chung J.K."/>
            <person name="Losada L."/>
            <person name="Nierman W.C."/>
        </authorList>
    </citation>
    <scope>NUCLEOTIDE SEQUENCE [LARGE SCALE GENOMIC DNA]</scope>
    <source>
        <strain evidence="7 10">NIH1004</strain>
    </source>
</reference>
<evidence type="ECO:0000256" key="3">
    <source>
        <dbReference type="ARBA" id="ARBA00023002"/>
    </source>
</evidence>
<evidence type="ECO:0000256" key="1">
    <source>
        <dbReference type="ARBA" id="ARBA00005869"/>
    </source>
</evidence>
<dbReference type="Proteomes" id="UP000324241">
    <property type="component" value="Unassembled WGS sequence"/>
</dbReference>
<evidence type="ECO:0000313" key="10">
    <source>
        <dbReference type="Proteomes" id="UP000324241"/>
    </source>
</evidence>
<dbReference type="GO" id="GO:0071949">
    <property type="term" value="F:FAD binding"/>
    <property type="evidence" value="ECO:0007669"/>
    <property type="project" value="TreeGrafter"/>
</dbReference>
<evidence type="ECO:0000256" key="4">
    <source>
        <dbReference type="ARBA" id="ARBA00023062"/>
    </source>
</evidence>
<comment type="catalytic activity">
    <reaction evidence="5">
        <text>L-proline + a quinone = (S)-1-pyrroline-5-carboxylate + a quinol + H(+)</text>
        <dbReference type="Rhea" id="RHEA:23784"/>
        <dbReference type="ChEBI" id="CHEBI:15378"/>
        <dbReference type="ChEBI" id="CHEBI:17388"/>
        <dbReference type="ChEBI" id="CHEBI:24646"/>
        <dbReference type="ChEBI" id="CHEBI:60039"/>
        <dbReference type="ChEBI" id="CHEBI:132124"/>
        <dbReference type="EC" id="1.5.5.2"/>
    </reaction>
</comment>
<dbReference type="EMBL" id="QUQM01000001">
    <property type="protein sequence ID" value="KAA8650311.1"/>
    <property type="molecule type" value="Genomic_DNA"/>
</dbReference>
<evidence type="ECO:0000256" key="5">
    <source>
        <dbReference type="RuleBase" id="RU364054"/>
    </source>
</evidence>
<comment type="function">
    <text evidence="5">Converts proline to delta-1-pyrroline-5-carboxylate.</text>
</comment>
<dbReference type="SUPFAM" id="SSF51730">
    <property type="entry name" value="FAD-linked oxidoreductase"/>
    <property type="match status" value="1"/>
</dbReference>
<dbReference type="VEuPathDB" id="FungiDB:EYZ11_001345"/>
<gene>
    <name evidence="7" type="ORF">ATNIH1004_002995</name>
    <name evidence="8" type="ORF">EYZ11_001345</name>
</gene>
<protein>
    <recommendedName>
        <fullName evidence="2 5">Proline dehydrogenase</fullName>
        <ecNumber evidence="2 5">1.5.5.2</ecNumber>
    </recommendedName>
</protein>
<dbReference type="InterPro" id="IPR029041">
    <property type="entry name" value="FAD-linked_oxidoreductase-like"/>
</dbReference>
<keyword evidence="4 5" id="KW-0642">Proline metabolism</keyword>
<dbReference type="EC" id="1.5.5.2" evidence="2 5"/>
<evidence type="ECO:0000313" key="9">
    <source>
        <dbReference type="Proteomes" id="UP000308092"/>
    </source>
</evidence>
<dbReference type="GeneID" id="54325697"/>
<dbReference type="InterPro" id="IPR015659">
    <property type="entry name" value="Proline_oxidase"/>
</dbReference>
<dbReference type="RefSeq" id="XP_033429672.1">
    <property type="nucleotide sequence ID" value="XM_033567677.1"/>
</dbReference>
<comment type="caution">
    <text evidence="8">The sequence shown here is derived from an EMBL/GenBank/DDBJ whole genome shotgun (WGS) entry which is preliminary data.</text>
</comment>
<accession>A0A4V3UQH4</accession>
<comment type="similarity">
    <text evidence="1 5">Belongs to the proline oxidase family.</text>
</comment>
<dbReference type="Proteomes" id="UP000308092">
    <property type="component" value="Unassembled WGS sequence"/>
</dbReference>
<name>A0A4V3UQH4_9EURO</name>
<evidence type="ECO:0000313" key="8">
    <source>
        <dbReference type="EMBL" id="THC99170.1"/>
    </source>
</evidence>
<evidence type="ECO:0000259" key="6">
    <source>
        <dbReference type="Pfam" id="PF01619"/>
    </source>
</evidence>
<comment type="cofactor">
    <cofactor evidence="5">
        <name>FAD</name>
        <dbReference type="ChEBI" id="CHEBI:57692"/>
    </cofactor>
</comment>
<dbReference type="EMBL" id="SOSA01000024">
    <property type="protein sequence ID" value="THC99170.1"/>
    <property type="molecule type" value="Genomic_DNA"/>
</dbReference>
<proteinExistence type="inferred from homology"/>
<keyword evidence="5" id="KW-0285">Flavoprotein</keyword>
<evidence type="ECO:0000256" key="2">
    <source>
        <dbReference type="ARBA" id="ARBA00012695"/>
    </source>
</evidence>
<keyword evidence="9" id="KW-1185">Reference proteome</keyword>
<organism evidence="8 9">
    <name type="scientific">Aspergillus tanneri</name>
    <dbReference type="NCBI Taxonomy" id="1220188"/>
    <lineage>
        <taxon>Eukaryota</taxon>
        <taxon>Fungi</taxon>
        <taxon>Dikarya</taxon>
        <taxon>Ascomycota</taxon>
        <taxon>Pezizomycotina</taxon>
        <taxon>Eurotiomycetes</taxon>
        <taxon>Eurotiomycetidae</taxon>
        <taxon>Eurotiales</taxon>
        <taxon>Aspergillaceae</taxon>
        <taxon>Aspergillus</taxon>
        <taxon>Aspergillus subgen. Circumdati</taxon>
    </lineage>
</organism>
<reference evidence="8 9" key="1">
    <citation type="submission" date="2019-03" db="EMBL/GenBank/DDBJ databases">
        <title>The genome sequence of a newly discovered highly antifungal drug resistant Aspergillus species, Aspergillus tanneri NIH 1004.</title>
        <authorList>
            <person name="Mounaud S."/>
            <person name="Singh I."/>
            <person name="Joardar V."/>
            <person name="Pakala S."/>
            <person name="Pakala S."/>
            <person name="Venepally P."/>
            <person name="Hoover J."/>
            <person name="Nierman W."/>
            <person name="Chung J."/>
            <person name="Losada L."/>
        </authorList>
    </citation>
    <scope>NUCLEOTIDE SEQUENCE [LARGE SCALE GENOMIC DNA]</scope>
    <source>
        <strain evidence="8 9">NIH1004</strain>
    </source>
</reference>
<dbReference type="PANTHER" id="PTHR13914">
    <property type="entry name" value="PROLINE OXIDASE"/>
    <property type="match status" value="1"/>
</dbReference>
<dbReference type="STRING" id="1220188.A0A4V3UQH4"/>
<keyword evidence="3 5" id="KW-0560">Oxidoreductase</keyword>
<sequence length="369" mass="40987">MNYILRTTIYNQFCAGSSETGVRKTVKDMKSLGFKGVILGYARESVARMEGTESRVEAINQRSIEDRAVEEWKQGNLRTLKMIGEGDYLAIKFTGAGPAAVEALSRGDTVPPPLVKQAITELCEATAAQHSRLWIDAEQQVFQPTIDAWAIDLMRQFNRGGAIVVLNTIQAYLKSSAENVHRHLCLAGREGWSLGIKLVRGAYIAHDIRSRIHDTKADTDRNYNHIVESLLTRRFPLTDSHDTPAFPDTRLFVATHNAESVRRASNLLRYRVLNGLPTIPVEVGQLQGMADEVSCGLVAQNQTEGVLPAEGKSAASDPVPGVFKCLAWGTTEECLHFLLRRAVENQSAMERTRDTAAALREEAWRRIGW</sequence>
<feature type="domain" description="Proline dehydrogenase" evidence="6">
    <location>
        <begin position="23"/>
        <end position="353"/>
    </location>
</feature>
<dbReference type="GO" id="GO:0010133">
    <property type="term" value="P:L-proline catabolic process to L-glutamate"/>
    <property type="evidence" value="ECO:0007669"/>
    <property type="project" value="TreeGrafter"/>
</dbReference>
<dbReference type="Pfam" id="PF01619">
    <property type="entry name" value="Pro_dh"/>
    <property type="match status" value="1"/>
</dbReference>
<dbReference type="PANTHER" id="PTHR13914:SF34">
    <property type="entry name" value="PROLINE DEHYDROGENASE"/>
    <property type="match status" value="1"/>
</dbReference>
<dbReference type="InterPro" id="IPR002872">
    <property type="entry name" value="Proline_DH_dom"/>
</dbReference>
<dbReference type="AlphaFoldDB" id="A0A4V3UQH4"/>
<dbReference type="GO" id="GO:0005739">
    <property type="term" value="C:mitochondrion"/>
    <property type="evidence" value="ECO:0007669"/>
    <property type="project" value="TreeGrafter"/>
</dbReference>